<dbReference type="RefSeq" id="WP_073292697.1">
    <property type="nucleotide sequence ID" value="NZ_FRAV01000012.1"/>
</dbReference>
<keyword evidence="1" id="KW-1133">Transmembrane helix</keyword>
<name>A0A1M6Y5U2_9FLAO</name>
<evidence type="ECO:0000256" key="1">
    <source>
        <dbReference type="SAM" id="Phobius"/>
    </source>
</evidence>
<keyword evidence="1" id="KW-0812">Transmembrane</keyword>
<keyword evidence="1" id="KW-0472">Membrane</keyword>
<accession>A0A1M6Y5U2</accession>
<dbReference type="STRING" id="1302687.SAMN05444267_101292"/>
<sequence length="186" mass="21816">MQEKIKNFANRNSTVWAILMALLSSFLLFIVGFVQIISQSTEKNNVEDSNPLLAFFTLILFFILGYFFFKFFTFYKKITPLLYLAITVIFITIYMSILLYSESNIQEVDTLINFISVKKWSDDGYAPPEEVLTNEFCLAVLIILNILNIFFLNIFPNKYLINKKKVNYWSLVLLTLIIIINLVFYF</sequence>
<reference evidence="3" key="1">
    <citation type="submission" date="2016-11" db="EMBL/GenBank/DDBJ databases">
        <authorList>
            <person name="Varghese N."/>
            <person name="Submissions S."/>
        </authorList>
    </citation>
    <scope>NUCLEOTIDE SEQUENCE [LARGE SCALE GENOMIC DNA]</scope>
    <source>
        <strain evidence="3">DSM 26899</strain>
    </source>
</reference>
<proteinExistence type="predicted"/>
<feature type="transmembrane region" description="Helical" evidence="1">
    <location>
        <begin position="49"/>
        <end position="69"/>
    </location>
</feature>
<dbReference type="Proteomes" id="UP000184364">
    <property type="component" value="Unassembled WGS sequence"/>
</dbReference>
<dbReference type="AlphaFoldDB" id="A0A1M6Y5U2"/>
<feature type="transmembrane region" description="Helical" evidence="1">
    <location>
        <begin position="81"/>
        <end position="101"/>
    </location>
</feature>
<evidence type="ECO:0000313" key="2">
    <source>
        <dbReference type="EMBL" id="SHL13399.1"/>
    </source>
</evidence>
<evidence type="ECO:0000313" key="3">
    <source>
        <dbReference type="Proteomes" id="UP000184364"/>
    </source>
</evidence>
<gene>
    <name evidence="2" type="ORF">SAMN05444267_101292</name>
</gene>
<protein>
    <submittedName>
        <fullName evidence="2">Uncharacterized protein</fullName>
    </submittedName>
</protein>
<organism evidence="2 3">
    <name type="scientific">Chryseobacterium polytrichastri</name>
    <dbReference type="NCBI Taxonomy" id="1302687"/>
    <lineage>
        <taxon>Bacteria</taxon>
        <taxon>Pseudomonadati</taxon>
        <taxon>Bacteroidota</taxon>
        <taxon>Flavobacteriia</taxon>
        <taxon>Flavobacteriales</taxon>
        <taxon>Weeksellaceae</taxon>
        <taxon>Chryseobacterium group</taxon>
        <taxon>Chryseobacterium</taxon>
    </lineage>
</organism>
<feature type="transmembrane region" description="Helical" evidence="1">
    <location>
        <begin position="15"/>
        <end position="37"/>
    </location>
</feature>
<keyword evidence="3" id="KW-1185">Reference proteome</keyword>
<feature type="transmembrane region" description="Helical" evidence="1">
    <location>
        <begin position="166"/>
        <end position="185"/>
    </location>
</feature>
<dbReference type="OrthoDB" id="1256550at2"/>
<feature type="transmembrane region" description="Helical" evidence="1">
    <location>
        <begin position="131"/>
        <end position="154"/>
    </location>
</feature>
<dbReference type="EMBL" id="FRAV01000012">
    <property type="protein sequence ID" value="SHL13399.1"/>
    <property type="molecule type" value="Genomic_DNA"/>
</dbReference>